<name>A0A366DL48_9NOCA</name>
<feature type="domain" description="PIN" evidence="7">
    <location>
        <begin position="13"/>
        <end position="134"/>
    </location>
</feature>
<dbReference type="InterPro" id="IPR052106">
    <property type="entry name" value="PINc/VapC_TA"/>
</dbReference>
<evidence type="ECO:0000256" key="3">
    <source>
        <dbReference type="ARBA" id="ARBA00022723"/>
    </source>
</evidence>
<dbReference type="EMBL" id="QNRE01000005">
    <property type="protein sequence ID" value="RBO90802.1"/>
    <property type="molecule type" value="Genomic_DNA"/>
</dbReference>
<dbReference type="Pfam" id="PF01850">
    <property type="entry name" value="PIN"/>
    <property type="match status" value="1"/>
</dbReference>
<dbReference type="Gene3D" id="3.40.50.1010">
    <property type="entry name" value="5'-nuclease"/>
    <property type="match status" value="1"/>
</dbReference>
<comment type="function">
    <text evidence="6">Toxic component of a toxin-antitoxin (TA) system. An RNase.</text>
</comment>
<dbReference type="SUPFAM" id="SSF88723">
    <property type="entry name" value="PIN domain-like"/>
    <property type="match status" value="1"/>
</dbReference>
<evidence type="ECO:0000256" key="2">
    <source>
        <dbReference type="ARBA" id="ARBA00022722"/>
    </source>
</evidence>
<dbReference type="GO" id="GO:0000287">
    <property type="term" value="F:magnesium ion binding"/>
    <property type="evidence" value="ECO:0007669"/>
    <property type="project" value="UniProtKB-UniRule"/>
</dbReference>
<proteinExistence type="inferred from homology"/>
<dbReference type="GO" id="GO:0090729">
    <property type="term" value="F:toxin activity"/>
    <property type="evidence" value="ECO:0007669"/>
    <property type="project" value="UniProtKB-KW"/>
</dbReference>
<keyword evidence="5 6" id="KW-0460">Magnesium</keyword>
<keyword evidence="4 6" id="KW-0378">Hydrolase</keyword>
<dbReference type="InterPro" id="IPR022907">
    <property type="entry name" value="VapC_family"/>
</dbReference>
<feature type="binding site" evidence="6">
    <location>
        <position position="107"/>
    </location>
    <ligand>
        <name>Mg(2+)</name>
        <dbReference type="ChEBI" id="CHEBI:18420"/>
    </ligand>
</feature>
<dbReference type="Proteomes" id="UP000252586">
    <property type="component" value="Unassembled WGS sequence"/>
</dbReference>
<reference evidence="8 9" key="1">
    <citation type="submission" date="2018-06" db="EMBL/GenBank/DDBJ databases">
        <title>Genomic Encyclopedia of Type Strains, Phase IV (KMG-IV): sequencing the most valuable type-strain genomes for metagenomic binning, comparative biology and taxonomic classification.</title>
        <authorList>
            <person name="Goeker M."/>
        </authorList>
    </citation>
    <scope>NUCLEOTIDE SEQUENCE [LARGE SCALE GENOMIC DNA]</scope>
    <source>
        <strain evidence="8 9">DSM 44599</strain>
    </source>
</reference>
<keyword evidence="3 6" id="KW-0479">Metal-binding</keyword>
<keyword evidence="1 6" id="KW-1277">Toxin-antitoxin system</keyword>
<dbReference type="InterPro" id="IPR002716">
    <property type="entry name" value="PIN_dom"/>
</dbReference>
<evidence type="ECO:0000256" key="6">
    <source>
        <dbReference type="HAMAP-Rule" id="MF_00265"/>
    </source>
</evidence>
<comment type="caution">
    <text evidence="8">The sequence shown here is derived from an EMBL/GenBank/DDBJ whole genome shotgun (WGS) entry which is preliminary data.</text>
</comment>
<keyword evidence="9" id="KW-1185">Reference proteome</keyword>
<comment type="similarity">
    <text evidence="6">Belongs to the PINc/VapC protein family.</text>
</comment>
<dbReference type="GO" id="GO:0004540">
    <property type="term" value="F:RNA nuclease activity"/>
    <property type="evidence" value="ECO:0007669"/>
    <property type="project" value="InterPro"/>
</dbReference>
<gene>
    <name evidence="6" type="primary">vapC</name>
    <name evidence="8" type="ORF">DFR74_105208</name>
</gene>
<dbReference type="PANTHER" id="PTHR38826:SF5">
    <property type="entry name" value="RIBONUCLEASE VAPC13"/>
    <property type="match status" value="1"/>
</dbReference>
<evidence type="ECO:0000256" key="1">
    <source>
        <dbReference type="ARBA" id="ARBA00022649"/>
    </source>
</evidence>
<sequence length="148" mass="15947">MGRAMAGRGGVTVFLDTNVLVRHLIQEPPEMGRRATAFLSGADALHLTDLILAETVYVLRSVYRVPRPQVAALARAVIGSRGIVTDDPATLIRAVDIYEHDRLSFADAYLIARAEAAEPHSAVASFDKGLDKVGTVRRIEPGRLDATG</sequence>
<evidence type="ECO:0000256" key="5">
    <source>
        <dbReference type="ARBA" id="ARBA00022842"/>
    </source>
</evidence>
<accession>A0A366DL48</accession>
<evidence type="ECO:0000313" key="8">
    <source>
        <dbReference type="EMBL" id="RBO90802.1"/>
    </source>
</evidence>
<protein>
    <recommendedName>
        <fullName evidence="6">Ribonuclease VapC</fullName>
        <shortName evidence="6">RNase VapC</shortName>
        <ecNumber evidence="6">3.1.-.-</ecNumber>
    </recommendedName>
    <alternativeName>
        <fullName evidence="6">Toxin VapC</fullName>
    </alternativeName>
</protein>
<evidence type="ECO:0000313" key="9">
    <source>
        <dbReference type="Proteomes" id="UP000252586"/>
    </source>
</evidence>
<keyword evidence="6" id="KW-0800">Toxin</keyword>
<dbReference type="InterPro" id="IPR029060">
    <property type="entry name" value="PIN-like_dom_sf"/>
</dbReference>
<dbReference type="EC" id="3.1.-.-" evidence="6"/>
<dbReference type="PANTHER" id="PTHR38826">
    <property type="entry name" value="RIBONUCLEASE VAPC13"/>
    <property type="match status" value="1"/>
</dbReference>
<dbReference type="AlphaFoldDB" id="A0A366DL48"/>
<dbReference type="GO" id="GO:0016787">
    <property type="term" value="F:hydrolase activity"/>
    <property type="evidence" value="ECO:0007669"/>
    <property type="project" value="UniProtKB-KW"/>
</dbReference>
<evidence type="ECO:0000259" key="7">
    <source>
        <dbReference type="Pfam" id="PF01850"/>
    </source>
</evidence>
<feature type="binding site" evidence="6">
    <location>
        <position position="16"/>
    </location>
    <ligand>
        <name>Mg(2+)</name>
        <dbReference type="ChEBI" id="CHEBI:18420"/>
    </ligand>
</feature>
<keyword evidence="2 6" id="KW-0540">Nuclease</keyword>
<comment type="cofactor">
    <cofactor evidence="6">
        <name>Mg(2+)</name>
        <dbReference type="ChEBI" id="CHEBI:18420"/>
    </cofactor>
</comment>
<organism evidence="8 9">
    <name type="scientific">Nocardia puris</name>
    <dbReference type="NCBI Taxonomy" id="208602"/>
    <lineage>
        <taxon>Bacteria</taxon>
        <taxon>Bacillati</taxon>
        <taxon>Actinomycetota</taxon>
        <taxon>Actinomycetes</taxon>
        <taxon>Mycobacteriales</taxon>
        <taxon>Nocardiaceae</taxon>
        <taxon>Nocardia</taxon>
    </lineage>
</organism>
<dbReference type="STRING" id="1210090.GCA_001613185_01786"/>
<evidence type="ECO:0000256" key="4">
    <source>
        <dbReference type="ARBA" id="ARBA00022801"/>
    </source>
</evidence>
<dbReference type="HAMAP" id="MF_00265">
    <property type="entry name" value="VapC_Nob1"/>
    <property type="match status" value="1"/>
</dbReference>